<keyword evidence="2" id="KW-1185">Reference proteome</keyword>
<evidence type="ECO:0000313" key="2">
    <source>
        <dbReference type="Proteomes" id="UP001179952"/>
    </source>
</evidence>
<organism evidence="1 2">
    <name type="scientific">Acorus gramineus</name>
    <name type="common">Dwarf sweet flag</name>
    <dbReference type="NCBI Taxonomy" id="55184"/>
    <lineage>
        <taxon>Eukaryota</taxon>
        <taxon>Viridiplantae</taxon>
        <taxon>Streptophyta</taxon>
        <taxon>Embryophyta</taxon>
        <taxon>Tracheophyta</taxon>
        <taxon>Spermatophyta</taxon>
        <taxon>Magnoliopsida</taxon>
        <taxon>Liliopsida</taxon>
        <taxon>Acoraceae</taxon>
        <taxon>Acorus</taxon>
    </lineage>
</organism>
<dbReference type="EMBL" id="JAUJYN010000011">
    <property type="protein sequence ID" value="KAK1260619.1"/>
    <property type="molecule type" value="Genomic_DNA"/>
</dbReference>
<protein>
    <submittedName>
        <fullName evidence="1">Uncharacterized protein</fullName>
    </submittedName>
</protein>
<reference evidence="1" key="1">
    <citation type="journal article" date="2023" name="Nat. Commun.">
        <title>Diploid and tetraploid genomes of Acorus and the evolution of monocots.</title>
        <authorList>
            <person name="Ma L."/>
            <person name="Liu K.W."/>
            <person name="Li Z."/>
            <person name="Hsiao Y.Y."/>
            <person name="Qi Y."/>
            <person name="Fu T."/>
            <person name="Tang G.D."/>
            <person name="Zhang D."/>
            <person name="Sun W.H."/>
            <person name="Liu D.K."/>
            <person name="Li Y."/>
            <person name="Chen G.Z."/>
            <person name="Liu X.D."/>
            <person name="Liao X.Y."/>
            <person name="Jiang Y.T."/>
            <person name="Yu X."/>
            <person name="Hao Y."/>
            <person name="Huang J."/>
            <person name="Zhao X.W."/>
            <person name="Ke S."/>
            <person name="Chen Y.Y."/>
            <person name="Wu W.L."/>
            <person name="Hsu J.L."/>
            <person name="Lin Y.F."/>
            <person name="Huang M.D."/>
            <person name="Li C.Y."/>
            <person name="Huang L."/>
            <person name="Wang Z.W."/>
            <person name="Zhao X."/>
            <person name="Zhong W.Y."/>
            <person name="Peng D.H."/>
            <person name="Ahmad S."/>
            <person name="Lan S."/>
            <person name="Zhang J.S."/>
            <person name="Tsai W.C."/>
            <person name="Van de Peer Y."/>
            <person name="Liu Z.J."/>
        </authorList>
    </citation>
    <scope>NUCLEOTIDE SEQUENCE</scope>
    <source>
        <strain evidence="1">SCP</strain>
    </source>
</reference>
<sequence>MEGEYMWVELKSSLNICNNVRRITKTKGQYILAEKKIKIKMTEAKFDCLRSNVTISITGLSLGALLILAEEVGVAQKKMDKSFPTTKNIEKMV</sequence>
<dbReference type="Proteomes" id="UP001179952">
    <property type="component" value="Unassembled WGS sequence"/>
</dbReference>
<gene>
    <name evidence="1" type="ORF">QJS04_geneDACA002088</name>
</gene>
<proteinExistence type="predicted"/>
<reference evidence="1" key="2">
    <citation type="submission" date="2023-06" db="EMBL/GenBank/DDBJ databases">
        <authorList>
            <person name="Ma L."/>
            <person name="Liu K.-W."/>
            <person name="Li Z."/>
            <person name="Hsiao Y.-Y."/>
            <person name="Qi Y."/>
            <person name="Fu T."/>
            <person name="Tang G."/>
            <person name="Zhang D."/>
            <person name="Sun W.-H."/>
            <person name="Liu D.-K."/>
            <person name="Li Y."/>
            <person name="Chen G.-Z."/>
            <person name="Liu X.-D."/>
            <person name="Liao X.-Y."/>
            <person name="Jiang Y.-T."/>
            <person name="Yu X."/>
            <person name="Hao Y."/>
            <person name="Huang J."/>
            <person name="Zhao X.-W."/>
            <person name="Ke S."/>
            <person name="Chen Y.-Y."/>
            <person name="Wu W.-L."/>
            <person name="Hsu J.-L."/>
            <person name="Lin Y.-F."/>
            <person name="Huang M.-D."/>
            <person name="Li C.-Y."/>
            <person name="Huang L."/>
            <person name="Wang Z.-W."/>
            <person name="Zhao X."/>
            <person name="Zhong W.-Y."/>
            <person name="Peng D.-H."/>
            <person name="Ahmad S."/>
            <person name="Lan S."/>
            <person name="Zhang J.-S."/>
            <person name="Tsai W.-C."/>
            <person name="Van De Peer Y."/>
            <person name="Liu Z.-J."/>
        </authorList>
    </citation>
    <scope>NUCLEOTIDE SEQUENCE</scope>
    <source>
        <strain evidence="1">SCP</strain>
        <tissue evidence="1">Leaves</tissue>
    </source>
</reference>
<name>A0AAV9A8W0_ACOGR</name>
<dbReference type="AlphaFoldDB" id="A0AAV9A8W0"/>
<accession>A0AAV9A8W0</accession>
<evidence type="ECO:0000313" key="1">
    <source>
        <dbReference type="EMBL" id="KAK1260619.1"/>
    </source>
</evidence>
<comment type="caution">
    <text evidence="1">The sequence shown here is derived from an EMBL/GenBank/DDBJ whole genome shotgun (WGS) entry which is preliminary data.</text>
</comment>